<protein>
    <recommendedName>
        <fullName evidence="5">Quaternary amine transport ATP-binding protein</fullName>
        <ecNumber evidence="5">7.6.2.9</ecNumber>
    </recommendedName>
</protein>
<dbReference type="PANTHER" id="PTHR43869:SF1">
    <property type="entry name" value="GLYCINE BETAINE_PROLINE BETAINE TRANSPORT SYSTEM ATP-BINDING PROTEIN PROV"/>
    <property type="match status" value="1"/>
</dbReference>
<dbReference type="NCBIfam" id="TIGR01186">
    <property type="entry name" value="proV"/>
    <property type="match status" value="1"/>
</dbReference>
<dbReference type="GO" id="GO:0005886">
    <property type="term" value="C:plasma membrane"/>
    <property type="evidence" value="ECO:0007669"/>
    <property type="project" value="UniProtKB-SubCell"/>
</dbReference>
<feature type="region of interest" description="Disordered" evidence="6">
    <location>
        <begin position="387"/>
        <end position="426"/>
    </location>
</feature>
<dbReference type="InterPro" id="IPR027417">
    <property type="entry name" value="P-loop_NTPase"/>
</dbReference>
<dbReference type="CDD" id="cd03294">
    <property type="entry name" value="ABC_Pro_Gly_Betaine"/>
    <property type="match status" value="1"/>
</dbReference>
<name>A0A2T3L710_9GAMM</name>
<comment type="similarity">
    <text evidence="1 5">Belongs to the ABC transporter superfamily.</text>
</comment>
<evidence type="ECO:0000256" key="5">
    <source>
        <dbReference type="RuleBase" id="RU369116"/>
    </source>
</evidence>
<gene>
    <name evidence="8" type="ORF">C9J47_14820</name>
</gene>
<dbReference type="PROSITE" id="PS00211">
    <property type="entry name" value="ABC_TRANSPORTER_1"/>
    <property type="match status" value="1"/>
</dbReference>
<dbReference type="InterPro" id="IPR003439">
    <property type="entry name" value="ABC_transporter-like_ATP-bd"/>
</dbReference>
<dbReference type="GO" id="GO:0015418">
    <property type="term" value="F:ABC-type quaternary ammonium compound transporting activity"/>
    <property type="evidence" value="ECO:0007669"/>
    <property type="project" value="UniProtKB-EC"/>
</dbReference>
<keyword evidence="5" id="KW-0997">Cell inner membrane</keyword>
<dbReference type="AlphaFoldDB" id="A0A2T3L710"/>
<organism evidence="8 9">
    <name type="scientific">Photobacterium indicum</name>
    <dbReference type="NCBI Taxonomy" id="81447"/>
    <lineage>
        <taxon>Bacteria</taxon>
        <taxon>Pseudomonadati</taxon>
        <taxon>Pseudomonadota</taxon>
        <taxon>Gammaproteobacteria</taxon>
        <taxon>Vibrionales</taxon>
        <taxon>Vibrionaceae</taxon>
        <taxon>Photobacterium</taxon>
    </lineage>
</organism>
<comment type="catalytic activity">
    <reaction evidence="5">
        <text>a quaternary ammonium(out) + ATP + H2O = a quaternary ammonium(in) + ADP + phosphate + H(+)</text>
        <dbReference type="Rhea" id="RHEA:11036"/>
        <dbReference type="ChEBI" id="CHEBI:15377"/>
        <dbReference type="ChEBI" id="CHEBI:15378"/>
        <dbReference type="ChEBI" id="CHEBI:30616"/>
        <dbReference type="ChEBI" id="CHEBI:35267"/>
        <dbReference type="ChEBI" id="CHEBI:43474"/>
        <dbReference type="ChEBI" id="CHEBI:456216"/>
    </reaction>
</comment>
<dbReference type="SUPFAM" id="SSF52540">
    <property type="entry name" value="P-loop containing nucleoside triphosphate hydrolases"/>
    <property type="match status" value="1"/>
</dbReference>
<dbReference type="GO" id="GO:0006970">
    <property type="term" value="P:response to osmotic stress"/>
    <property type="evidence" value="ECO:0007669"/>
    <property type="project" value="UniProtKB-ARBA"/>
</dbReference>
<comment type="subunit">
    <text evidence="5">The complex is probably composed of two ATP-binding proteins, two transmembrane proteins and a solute-binding protein.</text>
</comment>
<keyword evidence="2 5" id="KW-0813">Transport</keyword>
<dbReference type="Pfam" id="PF00005">
    <property type="entry name" value="ABC_tran"/>
    <property type="match status" value="1"/>
</dbReference>
<evidence type="ECO:0000313" key="8">
    <source>
        <dbReference type="EMBL" id="PSV46136.1"/>
    </source>
</evidence>
<dbReference type="Gene3D" id="3.10.580.10">
    <property type="entry name" value="CBS-domain"/>
    <property type="match status" value="1"/>
</dbReference>
<keyword evidence="5" id="KW-0472">Membrane</keyword>
<dbReference type="PANTHER" id="PTHR43869">
    <property type="entry name" value="GLYCINE BETAINE/PROLINE BETAINE TRANSPORT SYSTEM ATP-BINDING PROTEIN PROV"/>
    <property type="match status" value="1"/>
</dbReference>
<dbReference type="EC" id="7.6.2.9" evidence="5"/>
<dbReference type="PROSITE" id="PS50893">
    <property type="entry name" value="ABC_TRANSPORTER_2"/>
    <property type="match status" value="1"/>
</dbReference>
<dbReference type="InterPro" id="IPR005892">
    <property type="entry name" value="Gly-betaine_transp_ATP-bd"/>
</dbReference>
<evidence type="ECO:0000256" key="2">
    <source>
        <dbReference type="ARBA" id="ARBA00022448"/>
    </source>
</evidence>
<dbReference type="InterPro" id="IPR051921">
    <property type="entry name" value="ABC_osmolyte_uptake_ATP-bind"/>
</dbReference>
<dbReference type="Proteomes" id="UP000241803">
    <property type="component" value="Unassembled WGS sequence"/>
</dbReference>
<dbReference type="SUPFAM" id="SSF54631">
    <property type="entry name" value="CBS-domain pair"/>
    <property type="match status" value="1"/>
</dbReference>
<sequence>MTDKSQTTPLIRVKNLYKVFGPNAKAVLKQVKAGKSKDNILAETGHTVGLCDINLDINPGEIFVVMGLSGSGKSTLIRHFNRLIDPTEGVIEIAGTDVMSLNEKGLQDFRRHKMSMVFQRFGLMPHRTVLQNIGYGLQIQGLSKNDWESRAHEWLETVGLAGYAKQYPSQLSGGQQQRVGLARALCTDADILLMDEAFSALDPLIRSEMQDQLIELQEKLHKTIVFITHDLDEALRLGDKIAILRDGVLVQQGEPVDILLNPADDYVEAFVKDVNRARALTVETVMKPQVVRISAETIGEAVAEMRKAKDDYGYFINDEGYQGVITQETLENVEKADYGNAIDESMLEDVPSVQTDALLEAVIPETLESDHPLPVLNAEGEVEGRLSRSTLAEVLSEQSTASDEETDSDTKKPFNDKDGTSDIKAA</sequence>
<feature type="compositionally biased region" description="Basic and acidic residues" evidence="6">
    <location>
        <begin position="408"/>
        <end position="426"/>
    </location>
</feature>
<accession>A0A2T3L710</accession>
<dbReference type="FunFam" id="3.40.50.300:FF:000201">
    <property type="entry name" value="Glycine betaine/L-proline ABC transporter ATP-binding protein"/>
    <property type="match status" value="1"/>
</dbReference>
<evidence type="ECO:0000256" key="6">
    <source>
        <dbReference type="SAM" id="MobiDB-lite"/>
    </source>
</evidence>
<evidence type="ECO:0000259" key="7">
    <source>
        <dbReference type="PROSITE" id="PS50893"/>
    </source>
</evidence>
<dbReference type="InterPro" id="IPR003593">
    <property type="entry name" value="AAA+_ATPase"/>
</dbReference>
<feature type="domain" description="ABC transporter" evidence="7">
    <location>
        <begin position="11"/>
        <end position="271"/>
    </location>
</feature>
<dbReference type="InterPro" id="IPR046342">
    <property type="entry name" value="CBS_dom_sf"/>
</dbReference>
<dbReference type="SMART" id="SM00382">
    <property type="entry name" value="AAA"/>
    <property type="match status" value="1"/>
</dbReference>
<dbReference type="RefSeq" id="WP_107254211.1">
    <property type="nucleotide sequence ID" value="NZ_PYOC01000005.1"/>
</dbReference>
<dbReference type="GO" id="GO:0016887">
    <property type="term" value="F:ATP hydrolysis activity"/>
    <property type="evidence" value="ECO:0007669"/>
    <property type="project" value="UniProtKB-UniRule"/>
</dbReference>
<evidence type="ECO:0000256" key="1">
    <source>
        <dbReference type="ARBA" id="ARBA00005417"/>
    </source>
</evidence>
<dbReference type="GO" id="GO:0005524">
    <property type="term" value="F:ATP binding"/>
    <property type="evidence" value="ECO:0007669"/>
    <property type="project" value="UniProtKB-UniRule"/>
</dbReference>
<dbReference type="GO" id="GO:0006865">
    <property type="term" value="P:amino acid transport"/>
    <property type="evidence" value="ECO:0007669"/>
    <property type="project" value="UniProtKB-UniRule"/>
</dbReference>
<dbReference type="InterPro" id="IPR017871">
    <property type="entry name" value="ABC_transporter-like_CS"/>
</dbReference>
<evidence type="ECO:0000313" key="9">
    <source>
        <dbReference type="Proteomes" id="UP000241803"/>
    </source>
</evidence>
<comment type="subcellular location">
    <subcellularLocation>
        <location evidence="5">Cell inner membrane</location>
        <topology evidence="5">Peripheral membrane protein</topology>
    </subcellularLocation>
</comment>
<proteinExistence type="inferred from homology"/>
<evidence type="ECO:0000256" key="3">
    <source>
        <dbReference type="ARBA" id="ARBA00022741"/>
    </source>
</evidence>
<dbReference type="EMBL" id="PYOC01000005">
    <property type="protein sequence ID" value="PSV46136.1"/>
    <property type="molecule type" value="Genomic_DNA"/>
</dbReference>
<reference evidence="8 9" key="1">
    <citation type="submission" date="2018-03" db="EMBL/GenBank/DDBJ databases">
        <title>Whole genome sequencing of Histamine producing bacteria.</title>
        <authorList>
            <person name="Butler K."/>
        </authorList>
    </citation>
    <scope>NUCLEOTIDE SEQUENCE [LARGE SCALE GENOMIC DNA]</scope>
    <source>
        <strain evidence="8 9">ATCC 19614</strain>
    </source>
</reference>
<evidence type="ECO:0000256" key="4">
    <source>
        <dbReference type="ARBA" id="ARBA00022840"/>
    </source>
</evidence>
<keyword evidence="4 5" id="KW-0067">ATP-binding</keyword>
<dbReference type="Gene3D" id="3.40.50.300">
    <property type="entry name" value="P-loop containing nucleotide triphosphate hydrolases"/>
    <property type="match status" value="1"/>
</dbReference>
<comment type="caution">
    <text evidence="8">The sequence shown here is derived from an EMBL/GenBank/DDBJ whole genome shotgun (WGS) entry which is preliminary data.</text>
</comment>
<keyword evidence="9" id="KW-1185">Reference proteome</keyword>
<keyword evidence="5" id="KW-1003">Cell membrane</keyword>
<dbReference type="GO" id="GO:0031460">
    <property type="term" value="P:glycine betaine transport"/>
    <property type="evidence" value="ECO:0007669"/>
    <property type="project" value="InterPro"/>
</dbReference>
<keyword evidence="3 5" id="KW-0547">Nucleotide-binding</keyword>